<sequence length="69" mass="7430">MRRVTLAAATEQSSTGTRSSKSWSSKNFYAVNMISERRQSDNFHPGVVPASHEGCASVVYGEGQKPASP</sequence>
<proteinExistence type="predicted"/>
<keyword evidence="3" id="KW-1185">Reference proteome</keyword>
<evidence type="ECO:0000313" key="3">
    <source>
        <dbReference type="Proteomes" id="UP000535491"/>
    </source>
</evidence>
<feature type="region of interest" description="Disordered" evidence="1">
    <location>
        <begin position="1"/>
        <end position="22"/>
    </location>
</feature>
<reference evidence="2 3" key="1">
    <citation type="submission" date="2020-07" db="EMBL/GenBank/DDBJ databases">
        <authorList>
            <person name="Feng H."/>
        </authorList>
    </citation>
    <scope>NUCLEOTIDE SEQUENCE [LARGE SCALE GENOMIC DNA]</scope>
    <source>
        <strain evidence="3">s-10</strain>
    </source>
</reference>
<comment type="caution">
    <text evidence="2">The sequence shown here is derived from an EMBL/GenBank/DDBJ whole genome shotgun (WGS) entry which is preliminary data.</text>
</comment>
<dbReference type="Proteomes" id="UP000535491">
    <property type="component" value="Unassembled WGS sequence"/>
</dbReference>
<dbReference type="RefSeq" id="WP_181750332.1">
    <property type="nucleotide sequence ID" value="NZ_JACEIQ010000001.1"/>
</dbReference>
<gene>
    <name evidence="2" type="ORF">H1191_02190</name>
</gene>
<organism evidence="2 3">
    <name type="scientific">Paenactinomyces guangxiensis</name>
    <dbReference type="NCBI Taxonomy" id="1490290"/>
    <lineage>
        <taxon>Bacteria</taxon>
        <taxon>Bacillati</taxon>
        <taxon>Bacillota</taxon>
        <taxon>Bacilli</taxon>
        <taxon>Bacillales</taxon>
        <taxon>Thermoactinomycetaceae</taxon>
        <taxon>Paenactinomyces</taxon>
    </lineage>
</organism>
<evidence type="ECO:0000256" key="1">
    <source>
        <dbReference type="SAM" id="MobiDB-lite"/>
    </source>
</evidence>
<dbReference type="EMBL" id="JACEIQ010000001">
    <property type="protein sequence ID" value="MBA4493123.1"/>
    <property type="molecule type" value="Genomic_DNA"/>
</dbReference>
<accession>A0A7W1WNP1</accession>
<name>A0A7W1WNP1_9BACL</name>
<dbReference type="AlphaFoldDB" id="A0A7W1WNP1"/>
<evidence type="ECO:0000313" key="2">
    <source>
        <dbReference type="EMBL" id="MBA4493123.1"/>
    </source>
</evidence>
<protein>
    <submittedName>
        <fullName evidence="2">Uncharacterized protein</fullName>
    </submittedName>
</protein>
<feature type="compositionally biased region" description="Low complexity" evidence="1">
    <location>
        <begin position="13"/>
        <end position="22"/>
    </location>
</feature>